<dbReference type="Gene3D" id="3.40.50.1820">
    <property type="entry name" value="alpha/beta hydrolase"/>
    <property type="match status" value="1"/>
</dbReference>
<dbReference type="Proteomes" id="UP000247810">
    <property type="component" value="Unassembled WGS sequence"/>
</dbReference>
<keyword evidence="3" id="KW-1185">Reference proteome</keyword>
<proteinExistence type="predicted"/>
<evidence type="ECO:0000313" key="2">
    <source>
        <dbReference type="EMBL" id="PYH92261.1"/>
    </source>
</evidence>
<reference evidence="2 3" key="1">
    <citation type="submission" date="2018-02" db="EMBL/GenBank/DDBJ databases">
        <title>The genomes of Aspergillus section Nigri reveals drivers in fungal speciation.</title>
        <authorList>
            <consortium name="DOE Joint Genome Institute"/>
            <person name="Vesth T.C."/>
            <person name="Nybo J."/>
            <person name="Theobald S."/>
            <person name="Brandl J."/>
            <person name="Frisvad J.C."/>
            <person name="Nielsen K.F."/>
            <person name="Lyhne E.K."/>
            <person name="Kogle M.E."/>
            <person name="Kuo A."/>
            <person name="Riley R."/>
            <person name="Clum A."/>
            <person name="Nolan M."/>
            <person name="Lipzen A."/>
            <person name="Salamov A."/>
            <person name="Henrissat B."/>
            <person name="Wiebenga A."/>
            <person name="De vries R.P."/>
            <person name="Grigoriev I.V."/>
            <person name="Mortensen U.H."/>
            <person name="Andersen M.R."/>
            <person name="Baker S.E."/>
        </authorList>
    </citation>
    <scope>NUCLEOTIDE SEQUENCE [LARGE SCALE GENOMIC DNA]</scope>
    <source>
        <strain evidence="2 3">CBS 707.79</strain>
    </source>
</reference>
<evidence type="ECO:0000256" key="1">
    <source>
        <dbReference type="SAM" id="MobiDB-lite"/>
    </source>
</evidence>
<dbReference type="InterPro" id="IPR029058">
    <property type="entry name" value="AB_hydrolase_fold"/>
</dbReference>
<dbReference type="OrthoDB" id="2418081at2759"/>
<feature type="compositionally biased region" description="Polar residues" evidence="1">
    <location>
        <begin position="1"/>
        <end position="15"/>
    </location>
</feature>
<sequence length="182" mass="19455">MTPPNAQSTPSQRMSRTAIDASGQAPAVSRRTGATDDLIGPAIRAAGRLSVGEAAAPSPATLRAARLLPKDTPRLGSSPHWGLPTPTRTLILLHGAESTAIAQRLPTVRLVFPTARKRRSTVLHRIPIHQWFDNYSLDDPNTRAELQLDGLEESSRILRGCIAYAKRAPRSGTAVVGLSSEG</sequence>
<dbReference type="AlphaFoldDB" id="A0A319D539"/>
<dbReference type="EMBL" id="KZ825921">
    <property type="protein sequence ID" value="PYH92261.1"/>
    <property type="molecule type" value="Genomic_DNA"/>
</dbReference>
<name>A0A319D539_9EURO</name>
<accession>A0A319D539</accession>
<feature type="region of interest" description="Disordered" evidence="1">
    <location>
        <begin position="1"/>
        <end position="34"/>
    </location>
</feature>
<evidence type="ECO:0008006" key="4">
    <source>
        <dbReference type="Google" id="ProtNLM"/>
    </source>
</evidence>
<dbReference type="VEuPathDB" id="FungiDB:BO71DRAFT_485568"/>
<dbReference type="STRING" id="1448320.A0A319D539"/>
<protein>
    <recommendedName>
        <fullName evidence="4">Phospholipase/carboxylesterase/thioesterase domain-containing protein</fullName>
    </recommendedName>
</protein>
<gene>
    <name evidence="2" type="ORF">BO71DRAFT_485568</name>
</gene>
<organism evidence="2 3">
    <name type="scientific">Aspergillus ellipticus CBS 707.79</name>
    <dbReference type="NCBI Taxonomy" id="1448320"/>
    <lineage>
        <taxon>Eukaryota</taxon>
        <taxon>Fungi</taxon>
        <taxon>Dikarya</taxon>
        <taxon>Ascomycota</taxon>
        <taxon>Pezizomycotina</taxon>
        <taxon>Eurotiomycetes</taxon>
        <taxon>Eurotiomycetidae</taxon>
        <taxon>Eurotiales</taxon>
        <taxon>Aspergillaceae</taxon>
        <taxon>Aspergillus</taxon>
        <taxon>Aspergillus subgen. Circumdati</taxon>
    </lineage>
</organism>
<evidence type="ECO:0000313" key="3">
    <source>
        <dbReference type="Proteomes" id="UP000247810"/>
    </source>
</evidence>